<dbReference type="GO" id="GO:0004619">
    <property type="term" value="F:phosphoglycerate mutase activity"/>
    <property type="evidence" value="ECO:0007669"/>
    <property type="project" value="UniProtKB-EC"/>
</dbReference>
<feature type="active site" description="Proton donor/acceptor" evidence="1">
    <location>
        <position position="91"/>
    </location>
</feature>
<dbReference type="CDD" id="cd07067">
    <property type="entry name" value="HP_PGM_like"/>
    <property type="match status" value="1"/>
</dbReference>
<feature type="binding site" evidence="2">
    <location>
        <begin position="11"/>
        <end position="18"/>
    </location>
    <ligand>
        <name>substrate</name>
    </ligand>
</feature>
<dbReference type="Proteomes" id="UP000524237">
    <property type="component" value="Unassembled WGS sequence"/>
</dbReference>
<gene>
    <name evidence="3" type="ORF">FB555_002124</name>
</gene>
<dbReference type="Pfam" id="PF00300">
    <property type="entry name" value="His_Phos_1"/>
    <property type="match status" value="1"/>
</dbReference>
<name>A0A7W3PPX6_9MICO</name>
<feature type="active site" description="Tele-phosphohistidine intermediate" evidence="1">
    <location>
        <position position="12"/>
    </location>
</feature>
<dbReference type="InterPro" id="IPR001345">
    <property type="entry name" value="PG/BPGM_mutase_AS"/>
</dbReference>
<evidence type="ECO:0000256" key="2">
    <source>
        <dbReference type="PIRSR" id="PIRSR613078-2"/>
    </source>
</evidence>
<dbReference type="SMART" id="SM00855">
    <property type="entry name" value="PGAM"/>
    <property type="match status" value="1"/>
</dbReference>
<reference evidence="3 4" key="1">
    <citation type="submission" date="2020-07" db="EMBL/GenBank/DDBJ databases">
        <title>Sequencing the genomes of 1000 actinobacteria strains.</title>
        <authorList>
            <person name="Klenk H.-P."/>
        </authorList>
    </citation>
    <scope>NUCLEOTIDE SEQUENCE [LARGE SCALE GENOMIC DNA]</scope>
    <source>
        <strain evidence="3 4">DSM 23737</strain>
    </source>
</reference>
<evidence type="ECO:0000313" key="4">
    <source>
        <dbReference type="Proteomes" id="UP000524237"/>
    </source>
</evidence>
<comment type="caution">
    <text evidence="3">The sequence shown here is derived from an EMBL/GenBank/DDBJ whole genome shotgun (WGS) entry which is preliminary data.</text>
</comment>
<dbReference type="InterPro" id="IPR013078">
    <property type="entry name" value="His_Pase_superF_clade-1"/>
</dbReference>
<feature type="binding site" evidence="2">
    <location>
        <begin position="91"/>
        <end position="94"/>
    </location>
    <ligand>
        <name>substrate</name>
    </ligand>
</feature>
<dbReference type="EMBL" id="JACGWU010000010">
    <property type="protein sequence ID" value="MBA8829997.1"/>
    <property type="molecule type" value="Genomic_DNA"/>
</dbReference>
<dbReference type="EC" id="5.4.2.12" evidence="3"/>
<dbReference type="SUPFAM" id="SSF53254">
    <property type="entry name" value="Phosphoglycerate mutase-like"/>
    <property type="match status" value="1"/>
</dbReference>
<dbReference type="PANTHER" id="PTHR48100:SF59">
    <property type="entry name" value="ADENOSYLCOBALAMIN_ALPHA-RIBAZOLE PHOSPHATASE"/>
    <property type="match status" value="1"/>
</dbReference>
<dbReference type="GO" id="GO:0005737">
    <property type="term" value="C:cytoplasm"/>
    <property type="evidence" value="ECO:0007669"/>
    <property type="project" value="TreeGrafter"/>
</dbReference>
<keyword evidence="4" id="KW-1185">Reference proteome</keyword>
<dbReference type="Gene3D" id="3.40.50.1240">
    <property type="entry name" value="Phosphoglycerate mutase-like"/>
    <property type="match status" value="1"/>
</dbReference>
<dbReference type="PANTHER" id="PTHR48100">
    <property type="entry name" value="BROAD-SPECIFICITY PHOSPHATASE YOR283W-RELATED"/>
    <property type="match status" value="1"/>
</dbReference>
<protein>
    <submittedName>
        <fullName evidence="3">Putative phosphoglycerate mutase</fullName>
        <ecNumber evidence="3">5.4.2.12</ecNumber>
    </submittedName>
</protein>
<sequence>MPTTTTFALVRHGQTDWNAEFRIQGSTDIPLNDVGRGQATAAVIPLAAFHEDERDWDFVVSSPLSRAADTADAIAAGLNIDVTHRLPTIIERDYGDAEGLQAGPELEALRIPNGFLTAESEAAVAQRGIDALQSLAAEFPGARIIVVSHGTLIRLTVNAIFDISAGPISNAALTVVRASPAGWHLDHLNGENVLAEESSTPVA</sequence>
<proteinExistence type="predicted"/>
<accession>A0A7W3PPX6</accession>
<dbReference type="RefSeq" id="WP_246323729.1">
    <property type="nucleotide sequence ID" value="NZ_JACGWU010000010.1"/>
</dbReference>
<keyword evidence="3" id="KW-0413">Isomerase</keyword>
<feature type="binding site" evidence="2">
    <location>
        <position position="66"/>
    </location>
    <ligand>
        <name>substrate</name>
    </ligand>
</feature>
<dbReference type="AlphaFoldDB" id="A0A7W3PPX6"/>
<evidence type="ECO:0000313" key="3">
    <source>
        <dbReference type="EMBL" id="MBA8829997.1"/>
    </source>
</evidence>
<dbReference type="InterPro" id="IPR029033">
    <property type="entry name" value="His_PPase_superfam"/>
</dbReference>
<organism evidence="3 4">
    <name type="scientific">Alpinimonas psychrophila</name>
    <dbReference type="NCBI Taxonomy" id="748908"/>
    <lineage>
        <taxon>Bacteria</taxon>
        <taxon>Bacillati</taxon>
        <taxon>Actinomycetota</taxon>
        <taxon>Actinomycetes</taxon>
        <taxon>Micrococcales</taxon>
        <taxon>Microbacteriaceae</taxon>
        <taxon>Alpinimonas</taxon>
    </lineage>
</organism>
<evidence type="ECO:0000256" key="1">
    <source>
        <dbReference type="PIRSR" id="PIRSR613078-1"/>
    </source>
</evidence>
<dbReference type="PROSITE" id="PS00175">
    <property type="entry name" value="PG_MUTASE"/>
    <property type="match status" value="1"/>
</dbReference>
<dbReference type="InterPro" id="IPR050275">
    <property type="entry name" value="PGM_Phosphatase"/>
</dbReference>
<dbReference type="GO" id="GO:0016791">
    <property type="term" value="F:phosphatase activity"/>
    <property type="evidence" value="ECO:0007669"/>
    <property type="project" value="TreeGrafter"/>
</dbReference>